<reference evidence="5 6" key="1">
    <citation type="submission" date="2019-04" db="EMBL/GenBank/DDBJ databases">
        <authorList>
            <person name="Hwang J.C."/>
        </authorList>
    </citation>
    <scope>NUCLEOTIDE SEQUENCE [LARGE SCALE GENOMIC DNA]</scope>
    <source>
        <strain evidence="5 6">IMCC35001</strain>
    </source>
</reference>
<evidence type="ECO:0000313" key="6">
    <source>
        <dbReference type="Proteomes" id="UP000305674"/>
    </source>
</evidence>
<evidence type="ECO:0000259" key="3">
    <source>
        <dbReference type="Pfam" id="PF01464"/>
    </source>
</evidence>
<feature type="domain" description="Transglycosylase SLT" evidence="3">
    <location>
        <begin position="260"/>
        <end position="382"/>
    </location>
</feature>
<dbReference type="Pfam" id="PF11873">
    <property type="entry name" value="Mltc_N"/>
    <property type="match status" value="1"/>
</dbReference>
<dbReference type="PANTHER" id="PTHR37423">
    <property type="entry name" value="SOLUBLE LYTIC MUREIN TRANSGLYCOSYLASE-RELATED"/>
    <property type="match status" value="1"/>
</dbReference>
<dbReference type="SUPFAM" id="SSF53955">
    <property type="entry name" value="Lysozyme-like"/>
    <property type="match status" value="1"/>
</dbReference>
<dbReference type="InterPro" id="IPR024570">
    <property type="entry name" value="Murein_transglycosylaseC_N"/>
</dbReference>
<organism evidence="5 6">
    <name type="scientific">Ferrimonas sediminicola</name>
    <dbReference type="NCBI Taxonomy" id="2569538"/>
    <lineage>
        <taxon>Bacteria</taxon>
        <taxon>Pseudomonadati</taxon>
        <taxon>Pseudomonadota</taxon>
        <taxon>Gammaproteobacteria</taxon>
        <taxon>Alteromonadales</taxon>
        <taxon>Ferrimonadaceae</taxon>
        <taxon>Ferrimonas</taxon>
    </lineage>
</organism>
<dbReference type="CDD" id="cd16893">
    <property type="entry name" value="LT_MltC_MltE"/>
    <property type="match status" value="1"/>
</dbReference>
<dbReference type="GO" id="GO:0008933">
    <property type="term" value="F:peptidoglycan lytic transglycosylase activity"/>
    <property type="evidence" value="ECO:0007669"/>
    <property type="project" value="InterPro"/>
</dbReference>
<dbReference type="OrthoDB" id="5620293at2"/>
<evidence type="ECO:0000256" key="2">
    <source>
        <dbReference type="SAM" id="SignalP"/>
    </source>
</evidence>
<dbReference type="Proteomes" id="UP000305674">
    <property type="component" value="Unassembled WGS sequence"/>
</dbReference>
<feature type="domain" description="Murein transglycosylase-C N-terminal" evidence="4">
    <location>
        <begin position="58"/>
        <end position="172"/>
    </location>
</feature>
<evidence type="ECO:0000256" key="1">
    <source>
        <dbReference type="ARBA" id="ARBA00007734"/>
    </source>
</evidence>
<feature type="chain" id="PRO_5020515876" evidence="2">
    <location>
        <begin position="25"/>
        <end position="432"/>
    </location>
</feature>
<comment type="caution">
    <text evidence="5">The sequence shown here is derived from an EMBL/GenBank/DDBJ whole genome shotgun (WGS) entry which is preliminary data.</text>
</comment>
<dbReference type="InterPro" id="IPR023346">
    <property type="entry name" value="Lysozyme-like_dom_sf"/>
</dbReference>
<dbReference type="PROSITE" id="PS00922">
    <property type="entry name" value="TRANSGLYCOSYLASE"/>
    <property type="match status" value="1"/>
</dbReference>
<keyword evidence="2" id="KW-0732">Signal</keyword>
<sequence length="432" mass="48682">MKRSNAAAGSTLLAAVLLVGPAPASQELAEFEAFKQQTISEFEQYKSDYLDQFDRRRQELMKLWGRPLQSDADTYVDYSDDLTKRTVVDFANDTIEISVIHELGSTNTLEQAIAQLQKISQPEDTAAIQTKAPLVQLSVSAEELLRQGAPEKTPVSYSIQAEEEQEKLISQQHQQALIALEKRADLAIMNGSDETKVELQLDREKKKVKAHEVDRLAQLKAQYSQQMRHDPSAKVVTTYKVTLPNKRIASRAEPYLAAVKSESEQWQVAPELIFAIIKAESSFNPRAKSHIPAFGLMQIVPSSAGKDVNDKLLNRHGKPSEYQLFQPSENIRYGTAYLHLLYDKYLARIEDPRARLYCTIAAYNTGPGNVARAFNPDRSRNILKAAPIINQLSPVEVFDRLQGFLPYDETKVYLDRVVGYHEEFATLKGEIL</sequence>
<accession>A0A4U1BN99</accession>
<dbReference type="GO" id="GO:0000270">
    <property type="term" value="P:peptidoglycan metabolic process"/>
    <property type="evidence" value="ECO:0007669"/>
    <property type="project" value="InterPro"/>
</dbReference>
<dbReference type="PANTHER" id="PTHR37423:SF2">
    <property type="entry name" value="MEMBRANE-BOUND LYTIC MUREIN TRANSGLYCOSYLASE C"/>
    <property type="match status" value="1"/>
</dbReference>
<keyword evidence="6" id="KW-1185">Reference proteome</keyword>
<dbReference type="InterPro" id="IPR000189">
    <property type="entry name" value="Transglyc_AS"/>
</dbReference>
<dbReference type="AlphaFoldDB" id="A0A4U1BN99"/>
<dbReference type="RefSeq" id="WP_136851292.1">
    <property type="nucleotide sequence ID" value="NZ_SWCI01000001.1"/>
</dbReference>
<name>A0A4U1BN99_9GAMM</name>
<dbReference type="EMBL" id="SWCI01000001">
    <property type="protein sequence ID" value="TKB51588.1"/>
    <property type="molecule type" value="Genomic_DNA"/>
</dbReference>
<dbReference type="Pfam" id="PF01464">
    <property type="entry name" value="SLT"/>
    <property type="match status" value="1"/>
</dbReference>
<gene>
    <name evidence="5" type="ORF">FCL40_03255</name>
</gene>
<evidence type="ECO:0000313" key="5">
    <source>
        <dbReference type="EMBL" id="TKB51588.1"/>
    </source>
</evidence>
<dbReference type="GO" id="GO:0016020">
    <property type="term" value="C:membrane"/>
    <property type="evidence" value="ECO:0007669"/>
    <property type="project" value="InterPro"/>
</dbReference>
<evidence type="ECO:0000259" key="4">
    <source>
        <dbReference type="Pfam" id="PF11873"/>
    </source>
</evidence>
<comment type="similarity">
    <text evidence="1">Belongs to the transglycosylase Slt family.</text>
</comment>
<proteinExistence type="inferred from homology"/>
<protein>
    <submittedName>
        <fullName evidence="5">DUF3393 domain-containing protein</fullName>
    </submittedName>
</protein>
<feature type="signal peptide" evidence="2">
    <location>
        <begin position="1"/>
        <end position="24"/>
    </location>
</feature>
<dbReference type="InterPro" id="IPR008258">
    <property type="entry name" value="Transglycosylase_SLT_dom_1"/>
</dbReference>
<dbReference type="Gene3D" id="1.10.530.10">
    <property type="match status" value="1"/>
</dbReference>